<dbReference type="EMBL" id="BAAAPU010000012">
    <property type="protein sequence ID" value="GAA1993844.1"/>
    <property type="molecule type" value="Genomic_DNA"/>
</dbReference>
<sequence>MVVTVSALRPAPAGGAGVPTLVLAHDVAAGERLAADDLVLATRPGAQRPAAALSSAGAAVGRVAAGPLAANEVLTSARLVGDDLLAGQPDDRVALSVPVLDAATVGVRPGHHVDLYATGTGARAATDVVVLAVHDAHDSEGLGAAAPAQVVLALDPGQAGEVARALSALQAGQSLVVALRRETGQTQ</sequence>
<protein>
    <recommendedName>
        <fullName evidence="1">SAF domain-containing protein</fullName>
    </recommendedName>
</protein>
<feature type="domain" description="SAF" evidence="1">
    <location>
        <begin position="18"/>
        <end position="80"/>
    </location>
</feature>
<gene>
    <name evidence="2" type="ORF">GCM10009817_40150</name>
</gene>
<name>A0ABP5EAY7_9MICO</name>
<reference evidence="3" key="1">
    <citation type="journal article" date="2019" name="Int. J. Syst. Evol. Microbiol.">
        <title>The Global Catalogue of Microorganisms (GCM) 10K type strain sequencing project: providing services to taxonomists for standard genome sequencing and annotation.</title>
        <authorList>
            <consortium name="The Broad Institute Genomics Platform"/>
            <consortium name="The Broad Institute Genome Sequencing Center for Infectious Disease"/>
            <person name="Wu L."/>
            <person name="Ma J."/>
        </authorList>
    </citation>
    <scope>NUCLEOTIDE SEQUENCE [LARGE SCALE GENOMIC DNA]</scope>
    <source>
        <strain evidence="3">JCM 15628</strain>
    </source>
</reference>
<evidence type="ECO:0000313" key="2">
    <source>
        <dbReference type="EMBL" id="GAA1993844.1"/>
    </source>
</evidence>
<dbReference type="Gene3D" id="3.90.1210.10">
    <property type="entry name" value="Antifreeze-like/N-acetylneuraminic acid synthase C-terminal domain"/>
    <property type="match status" value="1"/>
</dbReference>
<organism evidence="2 3">
    <name type="scientific">Terrabacter lapilli</name>
    <dbReference type="NCBI Taxonomy" id="436231"/>
    <lineage>
        <taxon>Bacteria</taxon>
        <taxon>Bacillati</taxon>
        <taxon>Actinomycetota</taxon>
        <taxon>Actinomycetes</taxon>
        <taxon>Micrococcales</taxon>
        <taxon>Intrasporangiaceae</taxon>
        <taxon>Terrabacter</taxon>
    </lineage>
</organism>
<evidence type="ECO:0000313" key="3">
    <source>
        <dbReference type="Proteomes" id="UP001500013"/>
    </source>
</evidence>
<dbReference type="Pfam" id="PF08666">
    <property type="entry name" value="SAF"/>
    <property type="match status" value="1"/>
</dbReference>
<dbReference type="SMART" id="SM00858">
    <property type="entry name" value="SAF"/>
    <property type="match status" value="1"/>
</dbReference>
<evidence type="ECO:0000259" key="1">
    <source>
        <dbReference type="SMART" id="SM00858"/>
    </source>
</evidence>
<dbReference type="InterPro" id="IPR013974">
    <property type="entry name" value="SAF"/>
</dbReference>
<dbReference type="CDD" id="cd11614">
    <property type="entry name" value="SAF_CpaB_FlgA_like"/>
    <property type="match status" value="1"/>
</dbReference>
<accession>A0ABP5EAY7</accession>
<comment type="caution">
    <text evidence="2">The sequence shown here is derived from an EMBL/GenBank/DDBJ whole genome shotgun (WGS) entry which is preliminary data.</text>
</comment>
<proteinExistence type="predicted"/>
<keyword evidence="3" id="KW-1185">Reference proteome</keyword>
<dbReference type="Proteomes" id="UP001500013">
    <property type="component" value="Unassembled WGS sequence"/>
</dbReference>